<gene>
    <name evidence="8" type="ORF">JDV02_002685</name>
</gene>
<sequence>MLLALPIPILAMLRTSWRHKAQLYGLFAIGILIVVVTVVRLPINAAHNHSNASRAVWFGTELLVVTISVNAPALYGLWNLGRRQRLLSRGMNPGPSEPQRLEQGSVITTIGGTETHAMTNRRKAPSCMS</sequence>
<evidence type="ECO:0000256" key="6">
    <source>
        <dbReference type="SAM" id="Phobius"/>
    </source>
</evidence>
<proteinExistence type="inferred from homology"/>
<dbReference type="GO" id="GO:0016020">
    <property type="term" value="C:membrane"/>
    <property type="evidence" value="ECO:0007669"/>
    <property type="project" value="UniProtKB-SubCell"/>
</dbReference>
<dbReference type="OrthoDB" id="4909691at2759"/>
<evidence type="ECO:0000256" key="4">
    <source>
        <dbReference type="ARBA" id="ARBA00023136"/>
    </source>
</evidence>
<evidence type="ECO:0000256" key="3">
    <source>
        <dbReference type="ARBA" id="ARBA00022989"/>
    </source>
</evidence>
<evidence type="ECO:0000313" key="9">
    <source>
        <dbReference type="Proteomes" id="UP000829364"/>
    </source>
</evidence>
<evidence type="ECO:0000256" key="5">
    <source>
        <dbReference type="ARBA" id="ARBA00038359"/>
    </source>
</evidence>
<dbReference type="Proteomes" id="UP000829364">
    <property type="component" value="Chromosome 2"/>
</dbReference>
<dbReference type="GeneID" id="72064645"/>
<evidence type="ECO:0000256" key="1">
    <source>
        <dbReference type="ARBA" id="ARBA00004141"/>
    </source>
</evidence>
<dbReference type="InterPro" id="IPR052337">
    <property type="entry name" value="SAT4-like"/>
</dbReference>
<dbReference type="AlphaFoldDB" id="A0A9Q8QBJ9"/>
<feature type="transmembrane region" description="Helical" evidence="6">
    <location>
        <begin position="55"/>
        <end position="78"/>
    </location>
</feature>
<dbReference type="Pfam" id="PF20684">
    <property type="entry name" value="Fung_rhodopsin"/>
    <property type="match status" value="1"/>
</dbReference>
<evidence type="ECO:0000259" key="7">
    <source>
        <dbReference type="Pfam" id="PF20684"/>
    </source>
</evidence>
<dbReference type="RefSeq" id="XP_047839707.1">
    <property type="nucleotide sequence ID" value="XM_047983735.1"/>
</dbReference>
<reference evidence="8" key="1">
    <citation type="submission" date="2021-11" db="EMBL/GenBank/DDBJ databases">
        <title>Purpureocillium_takamizusanense_genome.</title>
        <authorList>
            <person name="Nguyen N.-H."/>
        </authorList>
    </citation>
    <scope>NUCLEOTIDE SEQUENCE</scope>
    <source>
        <strain evidence="8">PT3</strain>
    </source>
</reference>
<comment type="subcellular location">
    <subcellularLocation>
        <location evidence="1">Membrane</location>
        <topology evidence="1">Multi-pass membrane protein</topology>
    </subcellularLocation>
</comment>
<keyword evidence="4 6" id="KW-0472">Membrane</keyword>
<dbReference type="EMBL" id="CP086355">
    <property type="protein sequence ID" value="UNI16226.1"/>
    <property type="molecule type" value="Genomic_DNA"/>
</dbReference>
<evidence type="ECO:0000256" key="2">
    <source>
        <dbReference type="ARBA" id="ARBA00022692"/>
    </source>
</evidence>
<dbReference type="PANTHER" id="PTHR33048:SF166">
    <property type="entry name" value="PTH11-LIKE INTEGRAL MEMBRANE PROTEIN"/>
    <property type="match status" value="1"/>
</dbReference>
<feature type="transmembrane region" description="Helical" evidence="6">
    <location>
        <begin position="21"/>
        <end position="43"/>
    </location>
</feature>
<dbReference type="PANTHER" id="PTHR33048">
    <property type="entry name" value="PTH11-LIKE INTEGRAL MEMBRANE PROTEIN (AFU_ORTHOLOGUE AFUA_5G11245)"/>
    <property type="match status" value="1"/>
</dbReference>
<dbReference type="KEGG" id="ptkz:JDV02_002685"/>
<evidence type="ECO:0000313" key="8">
    <source>
        <dbReference type="EMBL" id="UNI16226.1"/>
    </source>
</evidence>
<keyword evidence="9" id="KW-1185">Reference proteome</keyword>
<comment type="similarity">
    <text evidence="5">Belongs to the SAT4 family.</text>
</comment>
<keyword evidence="3 6" id="KW-1133">Transmembrane helix</keyword>
<dbReference type="InterPro" id="IPR049326">
    <property type="entry name" value="Rhodopsin_dom_fungi"/>
</dbReference>
<accession>A0A9Q8QBJ9</accession>
<name>A0A9Q8QBJ9_9HYPO</name>
<keyword evidence="2 6" id="KW-0812">Transmembrane</keyword>
<organism evidence="8 9">
    <name type="scientific">Purpureocillium takamizusanense</name>
    <dbReference type="NCBI Taxonomy" id="2060973"/>
    <lineage>
        <taxon>Eukaryota</taxon>
        <taxon>Fungi</taxon>
        <taxon>Dikarya</taxon>
        <taxon>Ascomycota</taxon>
        <taxon>Pezizomycotina</taxon>
        <taxon>Sordariomycetes</taxon>
        <taxon>Hypocreomycetidae</taxon>
        <taxon>Hypocreales</taxon>
        <taxon>Ophiocordycipitaceae</taxon>
        <taxon>Purpureocillium</taxon>
    </lineage>
</organism>
<feature type="domain" description="Rhodopsin" evidence="7">
    <location>
        <begin position="1"/>
        <end position="77"/>
    </location>
</feature>
<protein>
    <recommendedName>
        <fullName evidence="7">Rhodopsin domain-containing protein</fullName>
    </recommendedName>
</protein>